<proteinExistence type="predicted"/>
<feature type="transmembrane region" description="Helical" evidence="1">
    <location>
        <begin position="13"/>
        <end position="32"/>
    </location>
</feature>
<keyword evidence="3" id="KW-1185">Reference proteome</keyword>
<accession>A0A4Y9QTI7</accession>
<keyword evidence="1" id="KW-0812">Transmembrane</keyword>
<dbReference type="EMBL" id="SPSB01000002">
    <property type="protein sequence ID" value="TFV95881.1"/>
    <property type="molecule type" value="Genomic_DNA"/>
</dbReference>
<feature type="transmembrane region" description="Helical" evidence="1">
    <location>
        <begin position="179"/>
        <end position="200"/>
    </location>
</feature>
<feature type="transmembrane region" description="Helical" evidence="1">
    <location>
        <begin position="41"/>
        <end position="64"/>
    </location>
</feature>
<comment type="caution">
    <text evidence="2">The sequence shown here is derived from an EMBL/GenBank/DDBJ whole genome shotgun (WGS) entry which is preliminary data.</text>
</comment>
<evidence type="ECO:0000313" key="2">
    <source>
        <dbReference type="EMBL" id="TFV95881.1"/>
    </source>
</evidence>
<feature type="transmembrane region" description="Helical" evidence="1">
    <location>
        <begin position="220"/>
        <end position="239"/>
    </location>
</feature>
<dbReference type="Proteomes" id="UP000297647">
    <property type="component" value="Unassembled WGS sequence"/>
</dbReference>
<feature type="transmembrane region" description="Helical" evidence="1">
    <location>
        <begin position="117"/>
        <end position="134"/>
    </location>
</feature>
<evidence type="ECO:0000256" key="1">
    <source>
        <dbReference type="SAM" id="Phobius"/>
    </source>
</evidence>
<feature type="transmembrane region" description="Helical" evidence="1">
    <location>
        <begin position="84"/>
        <end position="105"/>
    </location>
</feature>
<gene>
    <name evidence="2" type="ORF">E4S40_06560</name>
</gene>
<keyword evidence="1" id="KW-1133">Transmembrane helix</keyword>
<evidence type="ECO:0000313" key="3">
    <source>
        <dbReference type="Proteomes" id="UP000297647"/>
    </source>
</evidence>
<feature type="transmembrane region" description="Helical" evidence="1">
    <location>
        <begin position="146"/>
        <end position="167"/>
    </location>
</feature>
<dbReference type="OrthoDB" id="823982at2"/>
<sequence>MIEKFLARIEDNYYFHMVAICGLLSLLFFLLLDQEKRRSHYILVPFLLVMLVNFYEILATFMVVNKPINEKFHRLLTDEPFLGWNAWVYNIFYYQVSKLGLLLLIGINLKKALSKRIVWVLGIVFLLYCIYSYFSKTYPIHGIQQPILYFLSNTILIIASGLFFMDLITEEYYIEINPLTYLPFWYITIIMFHSVIVFMADVAVEYLTFENTRVYYMFNLVSRVLYVILLGVFTYLMFIGKNFISRTA</sequence>
<dbReference type="AlphaFoldDB" id="A0A4Y9QTI7"/>
<protein>
    <submittedName>
        <fullName evidence="2">Uncharacterized protein</fullName>
    </submittedName>
</protein>
<name>A0A4Y9QTI7_9BACT</name>
<dbReference type="RefSeq" id="WP_135072412.1">
    <property type="nucleotide sequence ID" value="NZ_SPSB01000002.1"/>
</dbReference>
<organism evidence="2 3">
    <name type="scientific">Algoriphagus kandeliae</name>
    <dbReference type="NCBI Taxonomy" id="2562278"/>
    <lineage>
        <taxon>Bacteria</taxon>
        <taxon>Pseudomonadati</taxon>
        <taxon>Bacteroidota</taxon>
        <taxon>Cytophagia</taxon>
        <taxon>Cytophagales</taxon>
        <taxon>Cyclobacteriaceae</taxon>
        <taxon>Algoriphagus</taxon>
    </lineage>
</organism>
<reference evidence="2 3" key="1">
    <citation type="submission" date="2019-03" db="EMBL/GenBank/DDBJ databases">
        <title>Algoriphagus sp. nov, a new strain isolated from root system soil of mangrove plant Kandelia.</title>
        <authorList>
            <person name="Yin Q."/>
            <person name="Wang K."/>
            <person name="Song Z."/>
        </authorList>
    </citation>
    <scope>NUCLEOTIDE SEQUENCE [LARGE SCALE GENOMIC DNA]</scope>
    <source>
        <strain evidence="2 3">XY-J91</strain>
    </source>
</reference>
<keyword evidence="1" id="KW-0472">Membrane</keyword>